<feature type="domain" description="Fido" evidence="1">
    <location>
        <begin position="82"/>
        <end position="250"/>
    </location>
</feature>
<dbReference type="SUPFAM" id="SSF140931">
    <property type="entry name" value="Fic-like"/>
    <property type="match status" value="1"/>
</dbReference>
<evidence type="ECO:0000313" key="3">
    <source>
        <dbReference type="Proteomes" id="UP000315947"/>
    </source>
</evidence>
<dbReference type="PROSITE" id="PS51459">
    <property type="entry name" value="FIDO"/>
    <property type="match status" value="1"/>
</dbReference>
<evidence type="ECO:0000313" key="2">
    <source>
        <dbReference type="EMBL" id="QDO85764.1"/>
    </source>
</evidence>
<dbReference type="Gene3D" id="1.10.10.10">
    <property type="entry name" value="Winged helix-like DNA-binding domain superfamily/Winged helix DNA-binding domain"/>
    <property type="match status" value="1"/>
</dbReference>
<dbReference type="PANTHER" id="PTHR13504">
    <property type="entry name" value="FIDO DOMAIN-CONTAINING PROTEIN DDB_G0283145"/>
    <property type="match status" value="1"/>
</dbReference>
<proteinExistence type="predicted"/>
<organism evidence="2 3">
    <name type="scientific">Shewanella psychropiezotolerans</name>
    <dbReference type="NCBI Taxonomy" id="2593655"/>
    <lineage>
        <taxon>Bacteria</taxon>
        <taxon>Pseudomonadati</taxon>
        <taxon>Pseudomonadota</taxon>
        <taxon>Gammaproteobacteria</taxon>
        <taxon>Alteromonadales</taxon>
        <taxon>Shewanellaceae</taxon>
        <taxon>Shewanella</taxon>
    </lineage>
</organism>
<dbReference type="Pfam" id="PF02661">
    <property type="entry name" value="Fic"/>
    <property type="match status" value="1"/>
</dbReference>
<name>A0ABX5X338_9GAMM</name>
<dbReference type="InterPro" id="IPR025230">
    <property type="entry name" value="DUF4172"/>
</dbReference>
<dbReference type="Pfam" id="PF13776">
    <property type="entry name" value="DUF4172"/>
    <property type="match status" value="1"/>
</dbReference>
<gene>
    <name evidence="2" type="ORF">FM037_24015</name>
</gene>
<evidence type="ECO:0000259" key="1">
    <source>
        <dbReference type="PROSITE" id="PS51459"/>
    </source>
</evidence>
<keyword evidence="3" id="KW-1185">Reference proteome</keyword>
<dbReference type="InterPro" id="IPR040198">
    <property type="entry name" value="Fido_containing"/>
</dbReference>
<dbReference type="InterPro" id="IPR003812">
    <property type="entry name" value="Fido"/>
</dbReference>
<accession>A0ABX5X338</accession>
<dbReference type="EMBL" id="CP041614">
    <property type="protein sequence ID" value="QDO85764.1"/>
    <property type="molecule type" value="Genomic_DNA"/>
</dbReference>
<protein>
    <submittedName>
        <fullName evidence="2">Fic family protein</fullName>
    </submittedName>
</protein>
<dbReference type="InterPro" id="IPR036597">
    <property type="entry name" value="Fido-like_dom_sf"/>
</dbReference>
<dbReference type="Proteomes" id="UP000315947">
    <property type="component" value="Chromosome"/>
</dbReference>
<dbReference type="PANTHER" id="PTHR13504:SF33">
    <property type="entry name" value="FIC FAMILY PROTEIN"/>
    <property type="match status" value="1"/>
</dbReference>
<dbReference type="Gene3D" id="1.10.3290.10">
    <property type="entry name" value="Fido-like domain"/>
    <property type="match status" value="1"/>
</dbReference>
<sequence>MSPLKQLSEFLSFEQRLDWEAAILLDETLASAKIEGELYDRDSVRSSIVNKLGIGKGNRFNQQSDAMVALLLSAIRTTEQQVNHDVIKHWHQMLFTVAPIITPMTIGDYRDDTIQIVAGRYGKQQVHFEAPGAVNSEVEQEMGLFFNWLNTSSNESTFIRAAIAKFWFVTIHPFDDGNGRLSRIIAERCLAEAEYTNLRLFSLSSAFKNHRNEYYQQLENHQRCELINHQSIVDENNPLYLTKWIIWFLSMVEIAAIDAKKEFERVMQTTRFWQKNQFTVFNARQQKVVTQLLETTDSSDGISRKKYKALTKTTDATAARDIGDLVVKGVLVPIGERRSRRYLIQKN</sequence>
<dbReference type="InterPro" id="IPR036388">
    <property type="entry name" value="WH-like_DNA-bd_sf"/>
</dbReference>
<reference evidence="2 3" key="1">
    <citation type="submission" date="2019-07" db="EMBL/GenBank/DDBJ databases">
        <title>Shewanella sp. YLB-06 whole genomic sequence.</title>
        <authorList>
            <person name="Yu L."/>
        </authorList>
    </citation>
    <scope>NUCLEOTIDE SEQUENCE [LARGE SCALE GENOMIC DNA]</scope>
    <source>
        <strain evidence="2 3">YLB-06</strain>
    </source>
</reference>